<accession>A0A8X6SGD8</accession>
<organism evidence="1 2">
    <name type="scientific">Trichonephila clavipes</name>
    <name type="common">Golden silk orbweaver</name>
    <name type="synonym">Nephila clavipes</name>
    <dbReference type="NCBI Taxonomy" id="2585209"/>
    <lineage>
        <taxon>Eukaryota</taxon>
        <taxon>Metazoa</taxon>
        <taxon>Ecdysozoa</taxon>
        <taxon>Arthropoda</taxon>
        <taxon>Chelicerata</taxon>
        <taxon>Arachnida</taxon>
        <taxon>Araneae</taxon>
        <taxon>Araneomorphae</taxon>
        <taxon>Entelegynae</taxon>
        <taxon>Araneoidea</taxon>
        <taxon>Nephilidae</taxon>
        <taxon>Trichonephila</taxon>
    </lineage>
</organism>
<sequence length="101" mass="11499">MDFVSLICGQVTRTTLEMVLASYFHSTPMGRRLCPHIFNVHWPRLHGGSSAVLGSNSKHACHESVTLTTRAYLKSLVYKDRRKIYVPKSLEEATEQHLSRN</sequence>
<dbReference type="EMBL" id="BMAU01021283">
    <property type="protein sequence ID" value="GFY08727.1"/>
    <property type="molecule type" value="Genomic_DNA"/>
</dbReference>
<protein>
    <submittedName>
        <fullName evidence="1">Uncharacterized protein</fullName>
    </submittedName>
</protein>
<dbReference type="Proteomes" id="UP000887159">
    <property type="component" value="Unassembled WGS sequence"/>
</dbReference>
<gene>
    <name evidence="1" type="ORF">TNCV_5006401</name>
</gene>
<reference evidence="1" key="1">
    <citation type="submission" date="2020-08" db="EMBL/GenBank/DDBJ databases">
        <title>Multicomponent nature underlies the extraordinary mechanical properties of spider dragline silk.</title>
        <authorList>
            <person name="Kono N."/>
            <person name="Nakamura H."/>
            <person name="Mori M."/>
            <person name="Yoshida Y."/>
            <person name="Ohtoshi R."/>
            <person name="Malay A.D."/>
            <person name="Moran D.A.P."/>
            <person name="Tomita M."/>
            <person name="Numata K."/>
            <person name="Arakawa K."/>
        </authorList>
    </citation>
    <scope>NUCLEOTIDE SEQUENCE</scope>
</reference>
<evidence type="ECO:0000313" key="2">
    <source>
        <dbReference type="Proteomes" id="UP000887159"/>
    </source>
</evidence>
<name>A0A8X6SGD8_TRICX</name>
<keyword evidence="2" id="KW-1185">Reference proteome</keyword>
<dbReference type="AlphaFoldDB" id="A0A8X6SGD8"/>
<evidence type="ECO:0000313" key="1">
    <source>
        <dbReference type="EMBL" id="GFY08727.1"/>
    </source>
</evidence>
<proteinExistence type="predicted"/>
<comment type="caution">
    <text evidence="1">The sequence shown here is derived from an EMBL/GenBank/DDBJ whole genome shotgun (WGS) entry which is preliminary data.</text>
</comment>